<gene>
    <name evidence="2" type="ORF">HKK74_18620</name>
</gene>
<accession>A0ABR7LRM8</accession>
<keyword evidence="3" id="KW-1185">Reference proteome</keyword>
<name>A0ABR7LRM8_9ACTN</name>
<comment type="caution">
    <text evidence="2">The sequence shown here is derived from an EMBL/GenBank/DDBJ whole genome shotgun (WGS) entry which is preliminary data.</text>
</comment>
<evidence type="ECO:0000313" key="3">
    <source>
        <dbReference type="Proteomes" id="UP000805614"/>
    </source>
</evidence>
<dbReference type="EMBL" id="JABVEC010000013">
    <property type="protein sequence ID" value="MBC6467492.1"/>
    <property type="molecule type" value="Genomic_DNA"/>
</dbReference>
<evidence type="ECO:0000256" key="1">
    <source>
        <dbReference type="SAM" id="MobiDB-lite"/>
    </source>
</evidence>
<dbReference type="Proteomes" id="UP000805614">
    <property type="component" value="Unassembled WGS sequence"/>
</dbReference>
<protein>
    <recommendedName>
        <fullName evidence="4">Lipoprotein</fullName>
    </recommendedName>
</protein>
<evidence type="ECO:0000313" key="2">
    <source>
        <dbReference type="EMBL" id="MBC6467492.1"/>
    </source>
</evidence>
<evidence type="ECO:0008006" key="4">
    <source>
        <dbReference type="Google" id="ProtNLM"/>
    </source>
</evidence>
<sequence length="134" mass="13182">MSLGAAACDDDGIAAEPSAPPATSPTANGGSTSAAPTSPSSGTPSPSASPSSKPTSDPKVSGSQVIMIDPDGKKYTRTEMIQLAVGMAAVYGEKGLPANFCSISYKEGVDGGGKFPAGRAAFIEACQLGVKLAS</sequence>
<proteinExistence type="predicted"/>
<organism evidence="2 3">
    <name type="scientific">Actinomadura alba</name>
    <dbReference type="NCBI Taxonomy" id="406431"/>
    <lineage>
        <taxon>Bacteria</taxon>
        <taxon>Bacillati</taxon>
        <taxon>Actinomycetota</taxon>
        <taxon>Actinomycetes</taxon>
        <taxon>Streptosporangiales</taxon>
        <taxon>Thermomonosporaceae</taxon>
        <taxon>Actinomadura</taxon>
    </lineage>
</organism>
<dbReference type="RefSeq" id="WP_187244507.1">
    <property type="nucleotide sequence ID" value="NZ_BAAAOK010000004.1"/>
</dbReference>
<feature type="compositionally biased region" description="Low complexity" evidence="1">
    <location>
        <begin position="24"/>
        <end position="55"/>
    </location>
</feature>
<reference evidence="2 3" key="1">
    <citation type="submission" date="2020-06" db="EMBL/GenBank/DDBJ databases">
        <title>Actinomadura xiongansis sp. nov., isolated from soil of Baiyangdian.</title>
        <authorList>
            <person name="Zhang X."/>
        </authorList>
    </citation>
    <scope>NUCLEOTIDE SEQUENCE [LARGE SCALE GENOMIC DNA]</scope>
    <source>
        <strain evidence="2 3">HBUM206468</strain>
    </source>
</reference>
<feature type="region of interest" description="Disordered" evidence="1">
    <location>
        <begin position="1"/>
        <end position="68"/>
    </location>
</feature>